<feature type="region of interest" description="Disordered" evidence="1">
    <location>
        <begin position="77"/>
        <end position="134"/>
    </location>
</feature>
<evidence type="ECO:0000256" key="1">
    <source>
        <dbReference type="SAM" id="MobiDB-lite"/>
    </source>
</evidence>
<gene>
    <name evidence="2" type="ORF">LZD57_10625</name>
</gene>
<evidence type="ECO:0000313" key="2">
    <source>
        <dbReference type="EMBL" id="MCE7028443.1"/>
    </source>
</evidence>
<accession>A0A9X1P330</accession>
<name>A0A9X1P330_9HYPH</name>
<keyword evidence="3" id="KW-1185">Reference proteome</keyword>
<feature type="compositionally biased region" description="Low complexity" evidence="1">
    <location>
        <begin position="109"/>
        <end position="127"/>
    </location>
</feature>
<sequence length="134" mass="14795">MKRSLAVIAGISIPSGHDEVVALLRSNDLAVEPVVDTILGNVTFEKSWIGDIFSHHTMRRVARDFVERVKVEIISSENEGGQRTGVAQHQVASPFSDAQRDHLKFATQRTSVPSRPLLSPSRRTSLPGSAWRKP</sequence>
<dbReference type="Proteomes" id="UP001139035">
    <property type="component" value="Unassembled WGS sequence"/>
</dbReference>
<comment type="caution">
    <text evidence="2">The sequence shown here is derived from an EMBL/GenBank/DDBJ whole genome shotgun (WGS) entry which is preliminary data.</text>
</comment>
<dbReference type="RefSeq" id="WP_233719601.1">
    <property type="nucleotide sequence ID" value="NZ_JAJUWU010000009.1"/>
</dbReference>
<organism evidence="2 3">
    <name type="scientific">Jiella avicenniae</name>
    <dbReference type="NCBI Taxonomy" id="2907202"/>
    <lineage>
        <taxon>Bacteria</taxon>
        <taxon>Pseudomonadati</taxon>
        <taxon>Pseudomonadota</taxon>
        <taxon>Alphaproteobacteria</taxon>
        <taxon>Hyphomicrobiales</taxon>
        <taxon>Aurantimonadaceae</taxon>
        <taxon>Jiella</taxon>
    </lineage>
</organism>
<reference evidence="2" key="1">
    <citation type="submission" date="2022-01" db="EMBL/GenBank/DDBJ databases">
        <title>Jiella avicenniae sp. nov., a novel endophytic bacterium isolated from bark of Avicennia marina.</title>
        <authorList>
            <person name="Tuo L."/>
        </authorList>
    </citation>
    <scope>NUCLEOTIDE SEQUENCE</scope>
    <source>
        <strain evidence="2">CBK1P-4</strain>
    </source>
</reference>
<evidence type="ECO:0000313" key="3">
    <source>
        <dbReference type="Proteomes" id="UP001139035"/>
    </source>
</evidence>
<dbReference type="AlphaFoldDB" id="A0A9X1P330"/>
<proteinExistence type="predicted"/>
<protein>
    <submittedName>
        <fullName evidence="2">Uncharacterized protein</fullName>
    </submittedName>
</protein>
<feature type="compositionally biased region" description="Polar residues" evidence="1">
    <location>
        <begin position="77"/>
        <end position="93"/>
    </location>
</feature>
<dbReference type="EMBL" id="JAJUWU010000009">
    <property type="protein sequence ID" value="MCE7028443.1"/>
    <property type="molecule type" value="Genomic_DNA"/>
</dbReference>